<dbReference type="EMBL" id="OY731407">
    <property type="protein sequence ID" value="CAJ1977711.1"/>
    <property type="molecule type" value="Genomic_DNA"/>
</dbReference>
<sequence length="122" mass="13757">MQQIVRKQGINWKQMKKLWTGKAQRGICIEPFNAQNRLPGHYLEPLRSNITAECRQSKIHGEEGGEQILYTEAMQGKYDNLQSILRVTVAPAASVGVAILRQGSKKFPRIYAKASHLHTNGE</sequence>
<organism evidence="1 2">
    <name type="scientific">Sphenostylis stenocarpa</name>
    <dbReference type="NCBI Taxonomy" id="92480"/>
    <lineage>
        <taxon>Eukaryota</taxon>
        <taxon>Viridiplantae</taxon>
        <taxon>Streptophyta</taxon>
        <taxon>Embryophyta</taxon>
        <taxon>Tracheophyta</taxon>
        <taxon>Spermatophyta</taxon>
        <taxon>Magnoliopsida</taxon>
        <taxon>eudicotyledons</taxon>
        <taxon>Gunneridae</taxon>
        <taxon>Pentapetalae</taxon>
        <taxon>rosids</taxon>
        <taxon>fabids</taxon>
        <taxon>Fabales</taxon>
        <taxon>Fabaceae</taxon>
        <taxon>Papilionoideae</taxon>
        <taxon>50 kb inversion clade</taxon>
        <taxon>NPAAA clade</taxon>
        <taxon>indigoferoid/millettioid clade</taxon>
        <taxon>Phaseoleae</taxon>
        <taxon>Sphenostylis</taxon>
    </lineage>
</organism>
<name>A0AA86W368_9FABA</name>
<protein>
    <submittedName>
        <fullName evidence="1">Uncharacterized protein</fullName>
    </submittedName>
</protein>
<dbReference type="Proteomes" id="UP001189624">
    <property type="component" value="Chromosome 10"/>
</dbReference>
<accession>A0AA86W368</accession>
<evidence type="ECO:0000313" key="2">
    <source>
        <dbReference type="Proteomes" id="UP001189624"/>
    </source>
</evidence>
<gene>
    <name evidence="1" type="ORF">AYBTSS11_LOCUS29881</name>
</gene>
<dbReference type="Gramene" id="rna-AYBTSS11_LOCUS29881">
    <property type="protein sequence ID" value="CAJ1977711.1"/>
    <property type="gene ID" value="gene-AYBTSS11_LOCUS29881"/>
</dbReference>
<evidence type="ECO:0000313" key="1">
    <source>
        <dbReference type="EMBL" id="CAJ1977711.1"/>
    </source>
</evidence>
<proteinExistence type="predicted"/>
<keyword evidence="2" id="KW-1185">Reference proteome</keyword>
<reference evidence="1" key="1">
    <citation type="submission" date="2023-10" db="EMBL/GenBank/DDBJ databases">
        <authorList>
            <person name="Domelevo Entfellner J.-B."/>
        </authorList>
    </citation>
    <scope>NUCLEOTIDE SEQUENCE</scope>
</reference>
<dbReference type="AlphaFoldDB" id="A0AA86W368"/>